<evidence type="ECO:0000256" key="2">
    <source>
        <dbReference type="SAM" id="Phobius"/>
    </source>
</evidence>
<feature type="region of interest" description="Disordered" evidence="1">
    <location>
        <begin position="1"/>
        <end position="71"/>
    </location>
</feature>
<reference evidence="3" key="2">
    <citation type="submission" date="2021-09" db="EMBL/GenBank/DDBJ databases">
        <authorList>
            <person name="Gilroy R."/>
        </authorList>
    </citation>
    <scope>NUCLEOTIDE SEQUENCE</scope>
    <source>
        <strain evidence="3">ChiGjej5B5-7349</strain>
    </source>
</reference>
<evidence type="ECO:0000313" key="3">
    <source>
        <dbReference type="EMBL" id="HJG80475.1"/>
    </source>
</evidence>
<name>A0A921MDZ4_9MICO</name>
<organism evidence="3 4">
    <name type="scientific">Brevibacterium senegalense</name>
    <dbReference type="NCBI Taxonomy" id="1033736"/>
    <lineage>
        <taxon>Bacteria</taxon>
        <taxon>Bacillati</taxon>
        <taxon>Actinomycetota</taxon>
        <taxon>Actinomycetes</taxon>
        <taxon>Micrococcales</taxon>
        <taxon>Brevibacteriaceae</taxon>
        <taxon>Brevibacterium</taxon>
    </lineage>
</organism>
<proteinExistence type="predicted"/>
<dbReference type="AlphaFoldDB" id="A0A921MDZ4"/>
<keyword evidence="2" id="KW-1133">Transmembrane helix</keyword>
<keyword evidence="2" id="KW-0472">Membrane</keyword>
<dbReference type="EMBL" id="DYUK01000185">
    <property type="protein sequence ID" value="HJG80475.1"/>
    <property type="molecule type" value="Genomic_DNA"/>
</dbReference>
<evidence type="ECO:0008006" key="5">
    <source>
        <dbReference type="Google" id="ProtNLM"/>
    </source>
</evidence>
<feature type="transmembrane region" description="Helical" evidence="2">
    <location>
        <begin position="134"/>
        <end position="155"/>
    </location>
</feature>
<comment type="caution">
    <text evidence="3">The sequence shown here is derived from an EMBL/GenBank/DDBJ whole genome shotgun (WGS) entry which is preliminary data.</text>
</comment>
<feature type="compositionally biased region" description="Gly residues" evidence="1">
    <location>
        <begin position="34"/>
        <end position="59"/>
    </location>
</feature>
<feature type="transmembrane region" description="Helical" evidence="2">
    <location>
        <begin position="75"/>
        <end position="95"/>
    </location>
</feature>
<dbReference type="Proteomes" id="UP000784435">
    <property type="component" value="Unassembled WGS sequence"/>
</dbReference>
<feature type="transmembrane region" description="Helical" evidence="2">
    <location>
        <begin position="101"/>
        <end position="122"/>
    </location>
</feature>
<accession>A0A921MDZ4</accession>
<protein>
    <recommendedName>
        <fullName evidence="5">DUF4190 domain-containing protein</fullName>
    </recommendedName>
</protein>
<evidence type="ECO:0000256" key="1">
    <source>
        <dbReference type="SAM" id="MobiDB-lite"/>
    </source>
</evidence>
<sequence length="203" mass="20286">MSTPSPVDDTPRTPPPAGGSGPGGQSPSDPRSGGPAGSGPNGGGPNGTGPNGSGQNGKGPDGKDPQKPTGPQRAVVRYSLALTGLLAGAILFSMLSLPLVMLSGVLAVAAMICAVICLVVGIRAGQVPQAIVTGVIGLIVGGYVFVSAVSTAFIWDIRAEYEECISDAITEQSRAECQGDYNSQIGDWFENLTGQPLPGSPAG</sequence>
<gene>
    <name evidence="3" type="ORF">K8V08_08695</name>
</gene>
<reference evidence="3" key="1">
    <citation type="journal article" date="2021" name="PeerJ">
        <title>Extensive microbial diversity within the chicken gut microbiome revealed by metagenomics and culture.</title>
        <authorList>
            <person name="Gilroy R."/>
            <person name="Ravi A."/>
            <person name="Getino M."/>
            <person name="Pursley I."/>
            <person name="Horton D.L."/>
            <person name="Alikhan N.F."/>
            <person name="Baker D."/>
            <person name="Gharbi K."/>
            <person name="Hall N."/>
            <person name="Watson M."/>
            <person name="Adriaenssens E.M."/>
            <person name="Foster-Nyarko E."/>
            <person name="Jarju S."/>
            <person name="Secka A."/>
            <person name="Antonio M."/>
            <person name="Oren A."/>
            <person name="Chaudhuri R.R."/>
            <person name="La Ragione R."/>
            <person name="Hildebrand F."/>
            <person name="Pallen M.J."/>
        </authorList>
    </citation>
    <scope>NUCLEOTIDE SEQUENCE</scope>
    <source>
        <strain evidence="3">ChiGjej5B5-7349</strain>
    </source>
</reference>
<keyword evidence="2" id="KW-0812">Transmembrane</keyword>
<evidence type="ECO:0000313" key="4">
    <source>
        <dbReference type="Proteomes" id="UP000784435"/>
    </source>
</evidence>